<dbReference type="Gene3D" id="1.10.287.130">
    <property type="match status" value="1"/>
</dbReference>
<sequence>MYKWLLPTISELLAAANADIAGSLDPISAVSWDVNVDRERWLYQQSTKEDRRITAQQQWYGAIAAFSRLLQREVATIETENHPLLNKKFAGDLRSHSVNSVLLCSALPVDISANFSQYFEPWRFISEAQLPGDDSMSVRDSVAEQYRQLALPQIVRTLTNDPLSDEQFCVWLTKEFSLVMALGQSPQNEPIFQFSFEPKIVELAVKALRSRVTLTGSPEMASMLDNDLAEFVPLIPDYKTVMLFSQLALKYQADFADFSPKVARATRKPYQLLSGTSGSVVSVSHQEDRFSQKVQQKSLTMPSGDGKTTIKTLKNHSYNATSKHILAKLSATGDKNLRNQTPNQSPSLDVELLQAIAHEVRTPLTTIRTLTRLLLKRRNLDADIIKRLESIDRECSEQIDRFSLIFRAVELETCEKTRSLLQLTSTSLADVFNHCIPRWQKQASRRNLNLEVILPPKMPPVVTDPTMLDQVLTGALENFISSVSGGSDVQVKVMLAGNQLKMQLHSEIKADKWDPSSATTPPLKSIGQLLMFQPETGNISLNLSTTKNLFQALGAKLIVRKRSHQGQVLTIFLPLEA</sequence>
<evidence type="ECO:0000256" key="2">
    <source>
        <dbReference type="ARBA" id="ARBA00012438"/>
    </source>
</evidence>
<dbReference type="GO" id="GO:0000155">
    <property type="term" value="F:phosphorelay sensor kinase activity"/>
    <property type="evidence" value="ECO:0007669"/>
    <property type="project" value="InterPro"/>
</dbReference>
<dbReference type="InterPro" id="IPR036890">
    <property type="entry name" value="HATPase_C_sf"/>
</dbReference>
<protein>
    <recommendedName>
        <fullName evidence="2">histidine kinase</fullName>
        <ecNumber evidence="2">2.7.13.3</ecNumber>
    </recommendedName>
</protein>
<dbReference type="PANTHER" id="PTHR45569">
    <property type="entry name" value="SENSOR PROTEIN KDPD"/>
    <property type="match status" value="1"/>
</dbReference>
<dbReference type="CDD" id="cd00082">
    <property type="entry name" value="HisKA"/>
    <property type="match status" value="1"/>
</dbReference>
<dbReference type="RefSeq" id="WP_054464062.1">
    <property type="nucleotide sequence ID" value="NZ_CP159837.1"/>
</dbReference>
<keyword evidence="3 5" id="KW-0808">Transferase</keyword>
<name>A0AAU8JDC2_9CYAN</name>
<dbReference type="AlphaFoldDB" id="A0AAU8JDC2"/>
<evidence type="ECO:0000259" key="4">
    <source>
        <dbReference type="PROSITE" id="PS50109"/>
    </source>
</evidence>
<dbReference type="SUPFAM" id="SSF55874">
    <property type="entry name" value="ATPase domain of HSP90 chaperone/DNA topoisomerase II/histidine kinase"/>
    <property type="match status" value="1"/>
</dbReference>
<keyword evidence="3 5" id="KW-0418">Kinase</keyword>
<dbReference type="EC" id="2.7.13.3" evidence="2"/>
<proteinExistence type="predicted"/>
<evidence type="ECO:0000256" key="1">
    <source>
        <dbReference type="ARBA" id="ARBA00000085"/>
    </source>
</evidence>
<dbReference type="EMBL" id="CP159837">
    <property type="protein sequence ID" value="XCM36179.1"/>
    <property type="molecule type" value="Genomic_DNA"/>
</dbReference>
<reference evidence="5" key="1">
    <citation type="submission" date="2024-07" db="EMBL/GenBank/DDBJ databases">
        <authorList>
            <person name="Kim Y.J."/>
            <person name="Jeong J.Y."/>
        </authorList>
    </citation>
    <scope>NUCLEOTIDE SEQUENCE</scope>
    <source>
        <strain evidence="5">GIHE-MW2</strain>
    </source>
</reference>
<dbReference type="InterPro" id="IPR003661">
    <property type="entry name" value="HisK_dim/P_dom"/>
</dbReference>
<dbReference type="Pfam" id="PF00512">
    <property type="entry name" value="HisKA"/>
    <property type="match status" value="1"/>
</dbReference>
<organism evidence="5">
    <name type="scientific">Planktothricoides raciborskii GIHE-MW2</name>
    <dbReference type="NCBI Taxonomy" id="2792601"/>
    <lineage>
        <taxon>Bacteria</taxon>
        <taxon>Bacillati</taxon>
        <taxon>Cyanobacteriota</taxon>
        <taxon>Cyanophyceae</taxon>
        <taxon>Oscillatoriophycideae</taxon>
        <taxon>Oscillatoriales</taxon>
        <taxon>Oscillatoriaceae</taxon>
        <taxon>Planktothricoides</taxon>
    </lineage>
</organism>
<evidence type="ECO:0000313" key="5">
    <source>
        <dbReference type="EMBL" id="XCM36179.1"/>
    </source>
</evidence>
<feature type="domain" description="Histidine kinase" evidence="4">
    <location>
        <begin position="355"/>
        <end position="577"/>
    </location>
</feature>
<dbReference type="InterPro" id="IPR005467">
    <property type="entry name" value="His_kinase_dom"/>
</dbReference>
<dbReference type="Gene3D" id="3.30.565.10">
    <property type="entry name" value="Histidine kinase-like ATPase, C-terminal domain"/>
    <property type="match status" value="1"/>
</dbReference>
<evidence type="ECO:0000256" key="3">
    <source>
        <dbReference type="ARBA" id="ARBA00022777"/>
    </source>
</evidence>
<comment type="catalytic activity">
    <reaction evidence="1">
        <text>ATP + protein L-histidine = ADP + protein N-phospho-L-histidine.</text>
        <dbReference type="EC" id="2.7.13.3"/>
    </reaction>
</comment>
<dbReference type="SUPFAM" id="SSF47384">
    <property type="entry name" value="Homodimeric domain of signal transducing histidine kinase"/>
    <property type="match status" value="1"/>
</dbReference>
<accession>A0AAU8JDC2</accession>
<gene>
    <name evidence="5" type="ORF">ABWT76_004918</name>
</gene>
<dbReference type="PROSITE" id="PS50109">
    <property type="entry name" value="HIS_KIN"/>
    <property type="match status" value="1"/>
</dbReference>
<dbReference type="InterPro" id="IPR036097">
    <property type="entry name" value="HisK_dim/P_sf"/>
</dbReference>
<dbReference type="InterPro" id="IPR052023">
    <property type="entry name" value="Histidine_kinase_KdpD"/>
</dbReference>
<dbReference type="SMART" id="SM00388">
    <property type="entry name" value="HisKA"/>
    <property type="match status" value="1"/>
</dbReference>
<dbReference type="GO" id="GO:0005886">
    <property type="term" value="C:plasma membrane"/>
    <property type="evidence" value="ECO:0007669"/>
    <property type="project" value="TreeGrafter"/>
</dbReference>
<dbReference type="PANTHER" id="PTHR45569:SF1">
    <property type="entry name" value="SENSOR PROTEIN KDPD"/>
    <property type="match status" value="1"/>
</dbReference>